<feature type="compositionally biased region" description="Basic residues" evidence="1">
    <location>
        <begin position="68"/>
        <end position="77"/>
    </location>
</feature>
<feature type="region of interest" description="Disordered" evidence="1">
    <location>
        <begin position="161"/>
        <end position="185"/>
    </location>
</feature>
<protein>
    <submittedName>
        <fullName evidence="2">Uncharacterized protein</fullName>
    </submittedName>
</protein>
<accession>A0A0S4J3C3</accession>
<feature type="compositionally biased region" description="Polar residues" evidence="1">
    <location>
        <begin position="463"/>
        <end position="483"/>
    </location>
</feature>
<feature type="compositionally biased region" description="Low complexity" evidence="1">
    <location>
        <begin position="340"/>
        <end position="358"/>
    </location>
</feature>
<reference evidence="3" key="1">
    <citation type="submission" date="2015-09" db="EMBL/GenBank/DDBJ databases">
        <authorList>
            <consortium name="Pathogen Informatics"/>
        </authorList>
    </citation>
    <scope>NUCLEOTIDE SEQUENCE [LARGE SCALE GENOMIC DNA]</scope>
    <source>
        <strain evidence="3">Lake Konstanz</strain>
    </source>
</reference>
<feature type="compositionally biased region" description="Polar residues" evidence="1">
    <location>
        <begin position="324"/>
        <end position="339"/>
    </location>
</feature>
<dbReference type="AlphaFoldDB" id="A0A0S4J3C3"/>
<dbReference type="EMBL" id="CYKH01001176">
    <property type="protein sequence ID" value="CUG85603.1"/>
    <property type="molecule type" value="Genomic_DNA"/>
</dbReference>
<gene>
    <name evidence="2" type="ORF">BSAL_90210</name>
</gene>
<feature type="region of interest" description="Disordered" evidence="1">
    <location>
        <begin position="372"/>
        <end position="402"/>
    </location>
</feature>
<sequence>MNLPLSPLKDASHRSPSLQSPVSAAGAIAASHIARRDGHQLHQHYGQHHHTVVSSSSSSPTATMMSHDHHHHHHQATMRHPFTWESTTPTPLTASELASVSAVYPAVCREVILLLASSSSSSSLHAADTNETLLTRLCERLQLPLVSTTSRALIREISSLTKKSSPGKTTGDERGAKNNKQSSVNSTTITATIGNRGDAQHQQTATVTVLPMEVCLRVLEKLKTLHRLWLFAVYQRARGSGGGGRAPSSSGGGRHQLLPLARRSLVADDVIEALLSLADSTATATDTDEDGLERTIPLSIVLEVLEVFDIANASMREGLALARSDNSPAASPTVQFSASTTTHTNPTTTEEENTTGGPRVRVRDIIEVLLESKSNLGSGDDDEGGSGSTGDVLGDPSEVAQPSTTPEFLLSLVDTSVGCVGGARGGGQNAAKAAVRALQPLASQTSRSAVWEELLQRHANAGRATSSPRPQRTLSSIDASSTTLGGGVAESGGAGGEDATVTPDPRSITPSRSPPPLPPLAMRLRGGSEVVVDGARLPPSVLTAAHFQRGGAEERPWFQLSDVDVPNRTDAHKLLDDGDGSAGGMTRRSHHTARRLTGRLSIRAGSLTPVPTTGAVPSPIKSGTIPANRRSNTPSPVLPASVKQQQSFPEPIGVASHHALQQAEFVRYRTTYKQVRMHQFR</sequence>
<proteinExistence type="predicted"/>
<feature type="region of interest" description="Disordered" evidence="1">
    <location>
        <begin position="44"/>
        <end position="77"/>
    </location>
</feature>
<feature type="region of interest" description="Disordered" evidence="1">
    <location>
        <begin position="460"/>
        <end position="521"/>
    </location>
</feature>
<evidence type="ECO:0000256" key="1">
    <source>
        <dbReference type="SAM" id="MobiDB-lite"/>
    </source>
</evidence>
<feature type="region of interest" description="Disordered" evidence="1">
    <location>
        <begin position="324"/>
        <end position="359"/>
    </location>
</feature>
<feature type="region of interest" description="Disordered" evidence="1">
    <location>
        <begin position="605"/>
        <end position="639"/>
    </location>
</feature>
<feature type="region of interest" description="Disordered" evidence="1">
    <location>
        <begin position="573"/>
        <end position="593"/>
    </location>
</feature>
<keyword evidence="3" id="KW-1185">Reference proteome</keyword>
<dbReference type="VEuPathDB" id="TriTrypDB:BSAL_90210"/>
<organism evidence="2 3">
    <name type="scientific">Bodo saltans</name>
    <name type="common">Flagellated protozoan</name>
    <dbReference type="NCBI Taxonomy" id="75058"/>
    <lineage>
        <taxon>Eukaryota</taxon>
        <taxon>Discoba</taxon>
        <taxon>Euglenozoa</taxon>
        <taxon>Kinetoplastea</taxon>
        <taxon>Metakinetoplastina</taxon>
        <taxon>Eubodonida</taxon>
        <taxon>Bodonidae</taxon>
        <taxon>Bodo</taxon>
    </lineage>
</organism>
<name>A0A0S4J3C3_BODSA</name>
<evidence type="ECO:0000313" key="2">
    <source>
        <dbReference type="EMBL" id="CUG85603.1"/>
    </source>
</evidence>
<feature type="region of interest" description="Disordered" evidence="1">
    <location>
        <begin position="1"/>
        <end position="25"/>
    </location>
</feature>
<evidence type="ECO:0000313" key="3">
    <source>
        <dbReference type="Proteomes" id="UP000051952"/>
    </source>
</evidence>
<dbReference type="Proteomes" id="UP000051952">
    <property type="component" value="Unassembled WGS sequence"/>
</dbReference>
<feature type="compositionally biased region" description="Gly residues" evidence="1">
    <location>
        <begin position="484"/>
        <end position="496"/>
    </location>
</feature>